<dbReference type="HOGENOM" id="CLU_098620_3_0_14"/>
<name>E8ZI85_MYCHL</name>
<gene>
    <name evidence="1" type="ordered locus">HF1_08480</name>
</gene>
<reference evidence="1 2" key="1">
    <citation type="journal article" date="2011" name="J. Bacteriol.">
        <title>Complete genome sequence of Mycoplasma haemofelis, a hemotropic mycoplasma.</title>
        <authorList>
            <person name="Barker E.N."/>
            <person name="Helps C.R."/>
            <person name="Peters I.R."/>
            <person name="Darby A.C."/>
            <person name="Radford A.D."/>
            <person name="Tasker S."/>
        </authorList>
    </citation>
    <scope>NUCLEOTIDE SEQUENCE [LARGE SCALE GENOMIC DNA]</scope>
    <source>
        <strain evidence="1 2">Langford 1</strain>
    </source>
</reference>
<evidence type="ECO:0000313" key="2">
    <source>
        <dbReference type="Proteomes" id="UP000008637"/>
    </source>
</evidence>
<protein>
    <submittedName>
        <fullName evidence="1">Uncharacterized protein</fullName>
    </submittedName>
</protein>
<dbReference type="EMBL" id="FR773153">
    <property type="protein sequence ID" value="CBY92856.1"/>
    <property type="molecule type" value="Genomic_DNA"/>
</dbReference>
<dbReference type="Proteomes" id="UP000008637">
    <property type="component" value="Chromosome"/>
</dbReference>
<organism evidence="1 2">
    <name type="scientific">Mycoplasma haemofelis (strain Langford 1)</name>
    <name type="common">Haemobartonella felis</name>
    <dbReference type="NCBI Taxonomy" id="941640"/>
    <lineage>
        <taxon>Bacteria</taxon>
        <taxon>Bacillati</taxon>
        <taxon>Mycoplasmatota</taxon>
        <taxon>Mollicutes</taxon>
        <taxon>Mycoplasmataceae</taxon>
        <taxon>Mycoplasma</taxon>
    </lineage>
</organism>
<evidence type="ECO:0000313" key="1">
    <source>
        <dbReference type="EMBL" id="CBY92856.1"/>
    </source>
</evidence>
<proteinExistence type="predicted"/>
<sequence>MNPYKALAGVGGIGTAVGGGVLLSKSSIFEDKPTIPKTTIRDRLQRSGYSLNISEENWNTILQEHNKSDRAANIKFSTENLNVSTLKARCSEYLDGEDDNSRYDIAKRWCVEPRKISDFLSSSGLTSLVTNDESAKDKWVKLEEEYRKNQKEKIVGLELQAQKDDNSWKALKDKCGTFLNLKPWENDYEVAMKDTKLWCVDNVVPTQ</sequence>
<accession>E8ZI85</accession>
<dbReference type="AlphaFoldDB" id="E8ZI85"/>
<keyword evidence="2" id="KW-1185">Reference proteome</keyword>
<dbReference type="KEGG" id="mha:HF1_08480"/>
<dbReference type="OrthoDB" id="5382229at2"/>